<dbReference type="EMBL" id="CADCUM010000058">
    <property type="protein sequence ID" value="CAA9376007.1"/>
    <property type="molecule type" value="Genomic_DNA"/>
</dbReference>
<reference evidence="2" key="1">
    <citation type="submission" date="2020-02" db="EMBL/GenBank/DDBJ databases">
        <authorList>
            <person name="Meier V. D."/>
        </authorList>
    </citation>
    <scope>NUCLEOTIDE SEQUENCE</scope>
    <source>
        <strain evidence="2">AVDCRST_MAG32</strain>
    </source>
</reference>
<dbReference type="AlphaFoldDB" id="A0A6J4N279"/>
<organism evidence="2">
    <name type="scientific">uncultured Nocardioides sp</name>
    <dbReference type="NCBI Taxonomy" id="198441"/>
    <lineage>
        <taxon>Bacteria</taxon>
        <taxon>Bacillati</taxon>
        <taxon>Actinomycetota</taxon>
        <taxon>Actinomycetes</taxon>
        <taxon>Propionibacteriales</taxon>
        <taxon>Nocardioidaceae</taxon>
        <taxon>Nocardioides</taxon>
        <taxon>environmental samples</taxon>
    </lineage>
</organism>
<name>A0A6J4N279_9ACTN</name>
<dbReference type="InterPro" id="IPR011008">
    <property type="entry name" value="Dimeric_a/b-barrel"/>
</dbReference>
<evidence type="ECO:0000259" key="1">
    <source>
        <dbReference type="Pfam" id="PF03992"/>
    </source>
</evidence>
<dbReference type="SUPFAM" id="SSF54909">
    <property type="entry name" value="Dimeric alpha+beta barrel"/>
    <property type="match status" value="1"/>
</dbReference>
<gene>
    <name evidence="2" type="ORF">AVDCRST_MAG32-1199</name>
</gene>
<dbReference type="Gene3D" id="3.30.70.100">
    <property type="match status" value="1"/>
</dbReference>
<evidence type="ECO:0000313" key="2">
    <source>
        <dbReference type="EMBL" id="CAA9376007.1"/>
    </source>
</evidence>
<accession>A0A6J4N279</accession>
<sequence>MLVVTRLRPPSEDLAAAAELRSGLHRALEVLAAKPGYVGGEVGRNVDDPGLWVLCTRWENVGSYRRALSSYEAKLLVQPLLYHAVDEPSAYEVDERGTDLNVADPRSIG</sequence>
<dbReference type="InterPro" id="IPR007138">
    <property type="entry name" value="ABM_dom"/>
</dbReference>
<proteinExistence type="predicted"/>
<protein>
    <recommendedName>
        <fullName evidence="1">ABM domain-containing protein</fullName>
    </recommendedName>
</protein>
<feature type="domain" description="ABM" evidence="1">
    <location>
        <begin position="3"/>
        <end position="73"/>
    </location>
</feature>
<dbReference type="Pfam" id="PF03992">
    <property type="entry name" value="ABM"/>
    <property type="match status" value="1"/>
</dbReference>